<dbReference type="Pfam" id="PF00533">
    <property type="entry name" value="BRCT"/>
    <property type="match status" value="1"/>
</dbReference>
<dbReference type="FunFam" id="3.40.50.10190:FF:000001">
    <property type="entry name" value="Replication factor C subunit 1"/>
    <property type="match status" value="1"/>
</dbReference>
<name>A0A2A4JBC5_HELVI</name>
<evidence type="ECO:0000256" key="12">
    <source>
        <dbReference type="PIRNR" id="PIRNR036578"/>
    </source>
</evidence>
<dbReference type="InterPro" id="IPR036420">
    <property type="entry name" value="BRCT_dom_sf"/>
</dbReference>
<evidence type="ECO:0000259" key="14">
    <source>
        <dbReference type="PROSITE" id="PS50172"/>
    </source>
</evidence>
<feature type="region of interest" description="Disordered" evidence="13">
    <location>
        <begin position="1"/>
        <end position="330"/>
    </location>
</feature>
<dbReference type="FunFam" id="3.40.50.300:FF:000395">
    <property type="entry name" value="Replication factor C subunit 1"/>
    <property type="match status" value="1"/>
</dbReference>
<dbReference type="GO" id="GO:0006281">
    <property type="term" value="P:DNA repair"/>
    <property type="evidence" value="ECO:0007669"/>
    <property type="project" value="InterPro"/>
</dbReference>
<dbReference type="InterPro" id="IPR001357">
    <property type="entry name" value="BRCT_dom"/>
</dbReference>
<dbReference type="GO" id="GO:0005663">
    <property type="term" value="C:DNA replication factor C complex"/>
    <property type="evidence" value="ECO:0007669"/>
    <property type="project" value="InterPro"/>
</dbReference>
<evidence type="ECO:0000256" key="5">
    <source>
        <dbReference type="ARBA" id="ARBA00022705"/>
    </source>
</evidence>
<dbReference type="AlphaFoldDB" id="A0A2A4JBC5"/>
<feature type="compositionally biased region" description="Acidic residues" evidence="13">
    <location>
        <begin position="1053"/>
        <end position="1074"/>
    </location>
</feature>
<evidence type="ECO:0000313" key="15">
    <source>
        <dbReference type="EMBL" id="PCG69066.1"/>
    </source>
</evidence>
<dbReference type="SUPFAM" id="SSF52113">
    <property type="entry name" value="BRCT domain"/>
    <property type="match status" value="1"/>
</dbReference>
<feature type="compositionally biased region" description="Basic residues" evidence="13">
    <location>
        <begin position="38"/>
        <end position="48"/>
    </location>
</feature>
<dbReference type="GO" id="GO:0005524">
    <property type="term" value="F:ATP binding"/>
    <property type="evidence" value="ECO:0007669"/>
    <property type="project" value="UniProtKB-UniRule"/>
</dbReference>
<dbReference type="Pfam" id="PF25361">
    <property type="entry name" value="AAA_lid_RFC1"/>
    <property type="match status" value="1"/>
</dbReference>
<feature type="compositionally biased region" description="Basic and acidic residues" evidence="13">
    <location>
        <begin position="440"/>
        <end position="528"/>
    </location>
</feature>
<keyword evidence="9 12" id="KW-0539">Nucleus</keyword>
<keyword evidence="4" id="KW-0597">Phosphoprotein</keyword>
<evidence type="ECO:0000256" key="9">
    <source>
        <dbReference type="ARBA" id="ARBA00023242"/>
    </source>
</evidence>
<evidence type="ECO:0000256" key="13">
    <source>
        <dbReference type="SAM" id="MobiDB-lite"/>
    </source>
</evidence>
<dbReference type="Gene3D" id="3.40.50.10190">
    <property type="entry name" value="BRCT domain"/>
    <property type="match status" value="1"/>
</dbReference>
<comment type="caution">
    <text evidence="15">The sequence shown here is derived from an EMBL/GenBank/DDBJ whole genome shotgun (WGS) entry which is preliminary data.</text>
</comment>
<keyword evidence="8" id="KW-0238">DNA-binding</keyword>
<dbReference type="GO" id="GO:0006260">
    <property type="term" value="P:DNA replication"/>
    <property type="evidence" value="ECO:0007669"/>
    <property type="project" value="UniProtKB-KW"/>
</dbReference>
<dbReference type="FunFam" id="1.20.272.10:FF:000005">
    <property type="entry name" value="Replication factor C subunit 1"/>
    <property type="match status" value="1"/>
</dbReference>
<dbReference type="InterPro" id="IPR027417">
    <property type="entry name" value="P-loop_NTPase"/>
</dbReference>
<feature type="compositionally biased region" description="Basic and acidic residues" evidence="13">
    <location>
        <begin position="181"/>
        <end position="236"/>
    </location>
</feature>
<feature type="region of interest" description="Disordered" evidence="13">
    <location>
        <begin position="1045"/>
        <end position="1106"/>
    </location>
</feature>
<evidence type="ECO:0000256" key="8">
    <source>
        <dbReference type="ARBA" id="ARBA00023125"/>
    </source>
</evidence>
<dbReference type="EMBL" id="NWSH01002138">
    <property type="protein sequence ID" value="PCG69066.1"/>
    <property type="molecule type" value="Genomic_DNA"/>
</dbReference>
<dbReference type="InterPro" id="IPR003593">
    <property type="entry name" value="AAA+_ATPase"/>
</dbReference>
<dbReference type="Pfam" id="PF08519">
    <property type="entry name" value="RFC1"/>
    <property type="match status" value="1"/>
</dbReference>
<dbReference type="STRING" id="7102.A0A2A4JBC5"/>
<dbReference type="Gene3D" id="1.20.272.10">
    <property type="match status" value="1"/>
</dbReference>
<keyword evidence="7 12" id="KW-0067">ATP-binding</keyword>
<keyword evidence="6 12" id="KW-0547">Nucleotide-binding</keyword>
<evidence type="ECO:0000256" key="3">
    <source>
        <dbReference type="ARBA" id="ARBA00020401"/>
    </source>
</evidence>
<dbReference type="GO" id="GO:0016887">
    <property type="term" value="F:ATP hydrolysis activity"/>
    <property type="evidence" value="ECO:0007669"/>
    <property type="project" value="InterPro"/>
</dbReference>
<dbReference type="InterPro" id="IPR047854">
    <property type="entry name" value="RFC_lid"/>
</dbReference>
<dbReference type="InterPro" id="IPR012178">
    <property type="entry name" value="RFC1"/>
</dbReference>
<dbReference type="GO" id="GO:0003677">
    <property type="term" value="F:DNA binding"/>
    <property type="evidence" value="ECO:0007669"/>
    <property type="project" value="UniProtKB-KW"/>
</dbReference>
<comment type="subcellular location">
    <subcellularLocation>
        <location evidence="1 12">Nucleus</location>
    </subcellularLocation>
</comment>
<sequence>MSRDIRSFFSLKKPAKPSPIVEDDDDVIPESPDVQIIKNKKKDSKKKRVLNDDSDEEIFTTKKKKTTDDAQTSSKNKNKSPKPALKEVKAVDIFGSGPIKRTEPLVKKKKKTELGIHSDDEFEKSLLEIDNAELEGKLNDEKTDDKSEKSTKTSKDKTEDSNKSVEKSDDKKHKSSSNIESNKDNKDLKKSDDSKPSKKTEDTKSLKKSDENIETKKIDAKTKKTDKDHKSPKTDKNFNQSSIDSTEGESKKSKTDISKRKFAEFLESDTSQDHSNKKKKLNESVDVKSSQETKEYDCDSSVLDDEKGSHKKKKMNKSLNESVLTDEERHERRIHSAALYKNYLNRSGPKHLGAKEIPEGKPDCLKDCAFLMTGVLDSFEKDEIAAVITKYGGSVKSGVSKKVTHVLAGEDAGPAKMAKAQELGIKIINEDEFLAMITERSQDRTTSKSDIKKEKEIKKEKTPSKREKSDKDRKDNHVDSKSKKSPTDKIKSESKDSNKLEVSKSKNREKSKSPRKIKEEKIEPKSETKSSSSSSSSLVNGNVKREAAPIPANMSMWVEKYKPQNIKQIIGQHGDASNVKKLMNWLTKWYVNRKAKLPKPSPWAKNDDGGYFKAALLSGPPGVGKTTTVSLVCKEMGFDMVEFNASDTRNKTLIKEQIGELLTTTSLSAYAKGDTGKQAVTKKHVLVMDEVDGMAGNEDRGGLQELIALIKSSSVPIICMCNDRNSQKMRSLVNYCYDLRFSKPRVDQIKSAMLSICFKEGIKVPADVLTQLIVSANQDVRQTLNLLSMWAVDPNRDDVDKLRKDAQTVRKDIKLGPWEAIRKVFSAEDHKKMSINDKSDLFFYDYSLAPLFVQENYLQVEPHCPKHEVLQRISKAADSISLGDLVDARIRRNQAWSLLPTQAMYSSVIPGHELSGHMSAQIQFPGWLGKNSRATKMRRLCQEIHAHTRLSTSGSKSSIFLDYSSHLRDAIVNPLIKDKADGISRSLEVLESYHLLREDLDSLVELSVWPGQRNPTILVDPKVKAAMTRTYNKKATALPYAPGAVKKGRAKADDDDMGDDEQEDEDEEDSDPENDALIKKKKSKETEKPTTSKASKASTSKKKKEK</sequence>
<dbReference type="Gene3D" id="3.40.50.300">
    <property type="entry name" value="P-loop containing nucleotide triphosphate hydrolases"/>
    <property type="match status" value="1"/>
</dbReference>
<feature type="compositionally biased region" description="Basic and acidic residues" evidence="13">
    <location>
        <begin position="271"/>
        <end position="297"/>
    </location>
</feature>
<evidence type="ECO:0000256" key="4">
    <source>
        <dbReference type="ARBA" id="ARBA00022553"/>
    </source>
</evidence>
<dbReference type="SMART" id="SM00382">
    <property type="entry name" value="AAA"/>
    <property type="match status" value="1"/>
</dbReference>
<feature type="domain" description="BRCT" evidence="14">
    <location>
        <begin position="360"/>
        <end position="441"/>
    </location>
</feature>
<dbReference type="InterPro" id="IPR003959">
    <property type="entry name" value="ATPase_AAA_core"/>
</dbReference>
<dbReference type="SUPFAM" id="SSF48019">
    <property type="entry name" value="post-AAA+ oligomerization domain-like"/>
    <property type="match status" value="1"/>
</dbReference>
<dbReference type="PANTHER" id="PTHR23389:SF6">
    <property type="entry name" value="REPLICATION FACTOR C SUBUNIT 1"/>
    <property type="match status" value="1"/>
</dbReference>
<evidence type="ECO:0000256" key="7">
    <source>
        <dbReference type="ARBA" id="ARBA00022840"/>
    </source>
</evidence>
<dbReference type="GO" id="GO:0003689">
    <property type="term" value="F:DNA clamp loader activity"/>
    <property type="evidence" value="ECO:0007669"/>
    <property type="project" value="UniProtKB-UniRule"/>
</dbReference>
<dbReference type="InterPro" id="IPR013725">
    <property type="entry name" value="DNA_replication_fac_RFC1_C"/>
</dbReference>
<comment type="function">
    <text evidence="10">Subunit of the replication factor C (RFC) complex which acts during elongation of primed DNA templates by DNA polymerases delta and epsilon, and is necessary for ATP-dependent loading of proliferating cell nuclear antigen (PCNA) onto primed DNA. This subunit binds to the primer-template junction. Binds the PO-B transcription element as well as other GA rich DNA sequences. Can bind single- or double-stranded DNA.</text>
</comment>
<accession>A0A2A4JBC5</accession>
<proteinExistence type="inferred from homology"/>
<keyword evidence="5 12" id="KW-0235">DNA replication</keyword>
<evidence type="ECO:0000256" key="10">
    <source>
        <dbReference type="ARBA" id="ARBA00054501"/>
    </source>
</evidence>
<evidence type="ECO:0000256" key="11">
    <source>
        <dbReference type="ARBA" id="ARBA00064311"/>
    </source>
</evidence>
<dbReference type="CDD" id="cd18140">
    <property type="entry name" value="HLD_clamp_RFC"/>
    <property type="match status" value="1"/>
</dbReference>
<evidence type="ECO:0000256" key="2">
    <source>
        <dbReference type="ARBA" id="ARBA00006116"/>
    </source>
</evidence>
<dbReference type="GO" id="GO:0005634">
    <property type="term" value="C:nucleus"/>
    <property type="evidence" value="ECO:0007669"/>
    <property type="project" value="UniProtKB-SubCell"/>
</dbReference>
<protein>
    <recommendedName>
        <fullName evidence="3 12">Replication factor C subunit 1</fullName>
    </recommendedName>
</protein>
<gene>
    <name evidence="15" type="ORF">B5V51_4534</name>
</gene>
<comment type="subunit">
    <text evidence="11">Large subunit of the RFC complex, an heteropentameric complex consisting of RFC1 and four small subunits RFC2, RFC3, RFC4 and RFC5; the RFC complex interacts with PCNA and the interaction involves RFC1.</text>
</comment>
<comment type="similarity">
    <text evidence="2 12">Belongs to the activator 1 large subunit family.</text>
</comment>
<organism evidence="15">
    <name type="scientific">Heliothis virescens</name>
    <name type="common">Tobacco budworm moth</name>
    <dbReference type="NCBI Taxonomy" id="7102"/>
    <lineage>
        <taxon>Eukaryota</taxon>
        <taxon>Metazoa</taxon>
        <taxon>Ecdysozoa</taxon>
        <taxon>Arthropoda</taxon>
        <taxon>Hexapoda</taxon>
        <taxon>Insecta</taxon>
        <taxon>Pterygota</taxon>
        <taxon>Neoptera</taxon>
        <taxon>Endopterygota</taxon>
        <taxon>Lepidoptera</taxon>
        <taxon>Glossata</taxon>
        <taxon>Ditrysia</taxon>
        <taxon>Noctuoidea</taxon>
        <taxon>Noctuidae</taxon>
        <taxon>Heliothinae</taxon>
        <taxon>Heliothis</taxon>
    </lineage>
</organism>
<dbReference type="SUPFAM" id="SSF52540">
    <property type="entry name" value="P-loop containing nucleoside triphosphate hydrolases"/>
    <property type="match status" value="1"/>
</dbReference>
<feature type="compositionally biased region" description="Basic and acidic residues" evidence="13">
    <location>
        <begin position="100"/>
        <end position="127"/>
    </location>
</feature>
<dbReference type="Gene3D" id="1.10.8.60">
    <property type="match status" value="1"/>
</dbReference>
<dbReference type="FunFam" id="1.10.8.60:FF:000021">
    <property type="entry name" value="Replication factor C subunit 1"/>
    <property type="match status" value="1"/>
</dbReference>
<feature type="compositionally biased region" description="Basic and acidic residues" evidence="13">
    <location>
        <begin position="248"/>
        <end position="264"/>
    </location>
</feature>
<evidence type="ECO:0000256" key="6">
    <source>
        <dbReference type="ARBA" id="ARBA00022741"/>
    </source>
</evidence>
<dbReference type="PIRSF" id="PIRSF036578">
    <property type="entry name" value="RFC1"/>
    <property type="match status" value="1"/>
</dbReference>
<dbReference type="Pfam" id="PF00004">
    <property type="entry name" value="AAA"/>
    <property type="match status" value="1"/>
</dbReference>
<dbReference type="SMART" id="SM00292">
    <property type="entry name" value="BRCT"/>
    <property type="match status" value="1"/>
</dbReference>
<dbReference type="CDD" id="cd00009">
    <property type="entry name" value="AAA"/>
    <property type="match status" value="1"/>
</dbReference>
<dbReference type="PROSITE" id="PS50172">
    <property type="entry name" value="BRCT"/>
    <property type="match status" value="1"/>
</dbReference>
<dbReference type="InterPro" id="IPR008921">
    <property type="entry name" value="DNA_pol3_clamp-load_cplx_C"/>
</dbReference>
<feature type="region of interest" description="Disordered" evidence="13">
    <location>
        <begin position="439"/>
        <end position="546"/>
    </location>
</feature>
<reference evidence="15" key="1">
    <citation type="submission" date="2017-09" db="EMBL/GenBank/DDBJ databases">
        <title>Contemporary evolution of a Lepidopteran species, Heliothis virescens, in response to modern agricultural practices.</title>
        <authorList>
            <person name="Fritz M.L."/>
            <person name="Deyonke A.M."/>
            <person name="Papanicolaou A."/>
            <person name="Micinski S."/>
            <person name="Westbrook J."/>
            <person name="Gould F."/>
        </authorList>
    </citation>
    <scope>NUCLEOTIDE SEQUENCE [LARGE SCALE GENOMIC DNA]</scope>
    <source>
        <strain evidence="15">HvINT-</strain>
        <tissue evidence="15">Whole body</tissue>
    </source>
</reference>
<dbReference type="PANTHER" id="PTHR23389">
    <property type="entry name" value="CHROMOSOME TRANSMISSION FIDELITY FACTOR 18"/>
    <property type="match status" value="1"/>
</dbReference>
<evidence type="ECO:0000256" key="1">
    <source>
        <dbReference type="ARBA" id="ARBA00004123"/>
    </source>
</evidence>
<feature type="compositionally biased region" description="Basic and acidic residues" evidence="13">
    <location>
        <begin position="134"/>
        <end position="172"/>
    </location>
</feature>